<accession>A0A502G410</accession>
<reference evidence="1 2" key="1">
    <citation type="journal article" date="2019" name="Environ. Microbiol.">
        <title>Species interactions and distinct microbial communities in high Arctic permafrost affected cryosols are associated with the CH4 and CO2 gas fluxes.</title>
        <authorList>
            <person name="Altshuler I."/>
            <person name="Hamel J."/>
            <person name="Turney S."/>
            <person name="Magnuson E."/>
            <person name="Levesque R."/>
            <person name="Greer C."/>
            <person name="Whyte L.G."/>
        </authorList>
    </citation>
    <scope>NUCLEOTIDE SEQUENCE [LARGE SCALE GENOMIC DNA]</scope>
    <source>
        <strain evidence="1 2">E6.1</strain>
    </source>
</reference>
<organism evidence="1 2">
    <name type="scientific">Sphingomonas glacialis</name>
    <dbReference type="NCBI Taxonomy" id="658225"/>
    <lineage>
        <taxon>Bacteria</taxon>
        <taxon>Pseudomonadati</taxon>
        <taxon>Pseudomonadota</taxon>
        <taxon>Alphaproteobacteria</taxon>
        <taxon>Sphingomonadales</taxon>
        <taxon>Sphingomonadaceae</taxon>
        <taxon>Sphingomonas</taxon>
    </lineage>
</organism>
<proteinExistence type="predicted"/>
<sequence length="293" mass="32385">MGNDMPIAPIFASPCDLANRLPTMIAEFLDIENSLKRRFREDSITDILVASMLSLPGNDVIVQTPNEVKTGGDFDLAIVDPLVGDSVQFRIQAKRLTPHAGNWALGSYRELAYPHNSGNQSRLLMAGVGRETIPTIPLYAFYNPARTCTASGAIIGGIELASAVDIRDRIKMMVRVKPKRLPFKRIGSLQPLFFPLADILCAPSSDVGTRTMASPRDVRRTIESAIETRSGRYGRHELEGETRGAVADQRPRAPLRVLDSLPANVRQAVERRAQRIIPARVKRPRIILISEAR</sequence>
<gene>
    <name evidence="1" type="ORF">EAH76_03400</name>
</gene>
<evidence type="ECO:0000313" key="1">
    <source>
        <dbReference type="EMBL" id="TPG56589.1"/>
    </source>
</evidence>
<evidence type="ECO:0000313" key="2">
    <source>
        <dbReference type="Proteomes" id="UP000319931"/>
    </source>
</evidence>
<dbReference type="InterPro" id="IPR046723">
    <property type="entry name" value="DUF6615"/>
</dbReference>
<comment type="caution">
    <text evidence="1">The sequence shown here is derived from an EMBL/GenBank/DDBJ whole genome shotgun (WGS) entry which is preliminary data.</text>
</comment>
<dbReference type="EMBL" id="RCZC01000001">
    <property type="protein sequence ID" value="TPG56589.1"/>
    <property type="molecule type" value="Genomic_DNA"/>
</dbReference>
<protein>
    <submittedName>
        <fullName evidence="1">Uncharacterized protein</fullName>
    </submittedName>
</protein>
<keyword evidence="2" id="KW-1185">Reference proteome</keyword>
<dbReference type="AlphaFoldDB" id="A0A502G410"/>
<name>A0A502G410_9SPHN</name>
<dbReference type="Pfam" id="PF20320">
    <property type="entry name" value="DUF6615"/>
    <property type="match status" value="1"/>
</dbReference>
<dbReference type="Proteomes" id="UP000319931">
    <property type="component" value="Unassembled WGS sequence"/>
</dbReference>